<reference evidence="2 3" key="1">
    <citation type="journal article" date="2016" name="Sci. Rep.">
        <title>Metabolic traits of an uncultured archaeal lineage -MSBL1- from brine pools of the Red Sea.</title>
        <authorList>
            <person name="Mwirichia R."/>
            <person name="Alam I."/>
            <person name="Rashid M."/>
            <person name="Vinu M."/>
            <person name="Ba-Alawi W."/>
            <person name="Anthony Kamau A."/>
            <person name="Kamanda Ngugi D."/>
            <person name="Goker M."/>
            <person name="Klenk H.P."/>
            <person name="Bajic V."/>
            <person name="Stingl U."/>
        </authorList>
    </citation>
    <scope>NUCLEOTIDE SEQUENCE [LARGE SCALE GENOMIC DNA]</scope>
    <source>
        <strain evidence="2">SCGC-AAA259E22</strain>
    </source>
</reference>
<evidence type="ECO:0000313" key="2">
    <source>
        <dbReference type="EMBL" id="KXA93886.1"/>
    </source>
</evidence>
<gene>
    <name evidence="2" type="ORF">AKJ66_00660</name>
</gene>
<protein>
    <recommendedName>
        <fullName evidence="1">Thioredoxin domain-containing protein</fullName>
    </recommendedName>
</protein>
<dbReference type="Gene3D" id="3.40.30.10">
    <property type="entry name" value="Glutaredoxin"/>
    <property type="match status" value="1"/>
</dbReference>
<keyword evidence="3" id="KW-1185">Reference proteome</keyword>
<dbReference type="AlphaFoldDB" id="A0A133UIF5"/>
<sequence length="160" mass="18088">MVLGFVLTQSNQNENSVNEIGTKIGKKAPDFTVQTIRGDYIELANLQGEIVILDFMATWCPPCRREILHLKEVYSNKSYENLRIISIDIDASESIDELTTFKEAYKINWILARGPSLGEKYKISSIPTIYILNEHGNIYYKNVGVTSASEILEKLKGIRG</sequence>
<dbReference type="InterPro" id="IPR000866">
    <property type="entry name" value="AhpC/TSA"/>
</dbReference>
<name>A0A133UIF5_9EURY</name>
<dbReference type="PANTHER" id="PTHR42852:SF13">
    <property type="entry name" value="PROTEIN DIPZ"/>
    <property type="match status" value="1"/>
</dbReference>
<dbReference type="InterPro" id="IPR013766">
    <property type="entry name" value="Thioredoxin_domain"/>
</dbReference>
<dbReference type="PANTHER" id="PTHR42852">
    <property type="entry name" value="THIOL:DISULFIDE INTERCHANGE PROTEIN DSBE"/>
    <property type="match status" value="1"/>
</dbReference>
<dbReference type="PROSITE" id="PS51352">
    <property type="entry name" value="THIOREDOXIN_2"/>
    <property type="match status" value="1"/>
</dbReference>
<dbReference type="EMBL" id="LHXP01000004">
    <property type="protein sequence ID" value="KXA93886.1"/>
    <property type="molecule type" value="Genomic_DNA"/>
</dbReference>
<organism evidence="2 3">
    <name type="scientific">candidate division MSBL1 archaeon SCGC-AAA259E22</name>
    <dbReference type="NCBI Taxonomy" id="1698265"/>
    <lineage>
        <taxon>Archaea</taxon>
        <taxon>Methanobacteriati</taxon>
        <taxon>Methanobacteriota</taxon>
        <taxon>candidate division MSBL1</taxon>
    </lineage>
</organism>
<dbReference type="InterPro" id="IPR050553">
    <property type="entry name" value="Thioredoxin_ResA/DsbE_sf"/>
</dbReference>
<dbReference type="Proteomes" id="UP000070657">
    <property type="component" value="Unassembled WGS sequence"/>
</dbReference>
<dbReference type="InterPro" id="IPR036249">
    <property type="entry name" value="Thioredoxin-like_sf"/>
</dbReference>
<dbReference type="GO" id="GO:0016491">
    <property type="term" value="F:oxidoreductase activity"/>
    <property type="evidence" value="ECO:0007669"/>
    <property type="project" value="InterPro"/>
</dbReference>
<proteinExistence type="predicted"/>
<dbReference type="GO" id="GO:0016209">
    <property type="term" value="F:antioxidant activity"/>
    <property type="evidence" value="ECO:0007669"/>
    <property type="project" value="InterPro"/>
</dbReference>
<feature type="domain" description="Thioredoxin" evidence="1">
    <location>
        <begin position="22"/>
        <end position="160"/>
    </location>
</feature>
<dbReference type="Pfam" id="PF00578">
    <property type="entry name" value="AhpC-TSA"/>
    <property type="match status" value="1"/>
</dbReference>
<comment type="caution">
    <text evidence="2">The sequence shown here is derived from an EMBL/GenBank/DDBJ whole genome shotgun (WGS) entry which is preliminary data.</text>
</comment>
<accession>A0A133UIF5</accession>
<evidence type="ECO:0000259" key="1">
    <source>
        <dbReference type="PROSITE" id="PS51352"/>
    </source>
</evidence>
<dbReference type="CDD" id="cd02966">
    <property type="entry name" value="TlpA_like_family"/>
    <property type="match status" value="1"/>
</dbReference>
<evidence type="ECO:0000313" key="3">
    <source>
        <dbReference type="Proteomes" id="UP000070657"/>
    </source>
</evidence>
<dbReference type="SUPFAM" id="SSF52833">
    <property type="entry name" value="Thioredoxin-like"/>
    <property type="match status" value="1"/>
</dbReference>